<dbReference type="OMA" id="WNPFRVL"/>
<evidence type="ECO:0000313" key="1">
    <source>
        <dbReference type="EMBL" id="WOG86745.1"/>
    </source>
</evidence>
<sequence length="484" mass="54453">MDNSFQSPSPERNNLATSVNTRETVSGIRLVSSRSKSFARESLEKLVTLNGGKLGSGTFGHVAVFLVKVAVLEAIRKLSKSKYPFIWSGLQALQVISYSPFKWMQRWVPFRVLAKGMKMLSRPLLFLSVATAFTDEYGRDNVNPDGLEESHGLSNFQAAQEENSDILHVQSLPNTETNDEATQSLQPTSWLQRFYMEFENEGIALPERINEDELYKFYTAANGDFTCFLSSVKKTIRWRETYRMLSSEELEMWSNLVFWHGTDVKQRPCLVVRLGLACVSLPSNDRPRFAQAVVSQVELGVLHLVDNQNPQITVLMDCEGLTSLGFPMQMMRSCSTLLQDNFPNRLGCLLVIRLPPVARVIAQTVIQVLKPITRQKLNVIGGMYEDILHSHLQTLPSYLGGACMCTTCVNLNTWSMQPSHINEAARSQQRNEQDASSENFLLPHSHTPIDTYTNGNYDHVLRTAVITILIIWAIIALLSGLTET</sequence>
<dbReference type="Pfam" id="PF00650">
    <property type="entry name" value="CRAL_TRIO"/>
    <property type="match status" value="1"/>
</dbReference>
<dbReference type="PROSITE" id="PS50191">
    <property type="entry name" value="CRAL_TRIO"/>
    <property type="match status" value="1"/>
</dbReference>
<dbReference type="Gene3D" id="3.40.525.10">
    <property type="entry name" value="CRAL-TRIO lipid binding domain"/>
    <property type="match status" value="1"/>
</dbReference>
<reference evidence="1" key="1">
    <citation type="journal article" date="2016" name="Nat. Genet.">
        <title>A high-quality carrot genome assembly provides new insights into carotenoid accumulation and asterid genome evolution.</title>
        <authorList>
            <person name="Iorizzo M."/>
            <person name="Ellison S."/>
            <person name="Senalik D."/>
            <person name="Zeng P."/>
            <person name="Satapoomin P."/>
            <person name="Huang J."/>
            <person name="Bowman M."/>
            <person name="Iovene M."/>
            <person name="Sanseverino W."/>
            <person name="Cavagnaro P."/>
            <person name="Yildiz M."/>
            <person name="Macko-Podgorni A."/>
            <person name="Moranska E."/>
            <person name="Grzebelus E."/>
            <person name="Grzebelus D."/>
            <person name="Ashrafi H."/>
            <person name="Zheng Z."/>
            <person name="Cheng S."/>
            <person name="Spooner D."/>
            <person name="Van Deynze A."/>
            <person name="Simon P."/>
        </authorList>
    </citation>
    <scope>NUCLEOTIDE SEQUENCE</scope>
    <source>
        <tissue evidence="1">Leaf</tissue>
    </source>
</reference>
<keyword evidence="2" id="KW-1185">Reference proteome</keyword>
<dbReference type="InterPro" id="IPR001251">
    <property type="entry name" value="CRAL-TRIO_dom"/>
</dbReference>
<dbReference type="Proteomes" id="UP000077755">
    <property type="component" value="Chromosome 2"/>
</dbReference>
<dbReference type="PANTHER" id="PTHR47041">
    <property type="entry name" value="SEC14 CYTOSOLIC FACTOR FAMILY PROTEIN / PHOSPHOGLYCERIDE TRANSFER FAMILY PROTEIN"/>
    <property type="match status" value="1"/>
</dbReference>
<dbReference type="EMBL" id="CP093344">
    <property type="protein sequence ID" value="WOG86745.1"/>
    <property type="molecule type" value="Genomic_DNA"/>
</dbReference>
<reference evidence="1" key="2">
    <citation type="submission" date="2022-03" db="EMBL/GenBank/DDBJ databases">
        <title>Draft title - Genomic analysis of global carrot germplasm unveils the trajectory of domestication and the origin of high carotenoid orange carrot.</title>
        <authorList>
            <person name="Iorizzo M."/>
            <person name="Ellison S."/>
            <person name="Senalik D."/>
            <person name="Macko-Podgorni A."/>
            <person name="Grzebelus D."/>
            <person name="Bostan H."/>
            <person name="Rolling W."/>
            <person name="Curaba J."/>
            <person name="Simon P."/>
        </authorList>
    </citation>
    <scope>NUCLEOTIDE SEQUENCE</scope>
    <source>
        <tissue evidence="1">Leaf</tissue>
    </source>
</reference>
<dbReference type="SMART" id="SM00516">
    <property type="entry name" value="SEC14"/>
    <property type="match status" value="1"/>
</dbReference>
<organism evidence="1 2">
    <name type="scientific">Daucus carota subsp. sativus</name>
    <name type="common">Carrot</name>
    <dbReference type="NCBI Taxonomy" id="79200"/>
    <lineage>
        <taxon>Eukaryota</taxon>
        <taxon>Viridiplantae</taxon>
        <taxon>Streptophyta</taxon>
        <taxon>Embryophyta</taxon>
        <taxon>Tracheophyta</taxon>
        <taxon>Spermatophyta</taxon>
        <taxon>Magnoliopsida</taxon>
        <taxon>eudicotyledons</taxon>
        <taxon>Gunneridae</taxon>
        <taxon>Pentapetalae</taxon>
        <taxon>asterids</taxon>
        <taxon>campanulids</taxon>
        <taxon>Apiales</taxon>
        <taxon>Apiaceae</taxon>
        <taxon>Apioideae</taxon>
        <taxon>Scandiceae</taxon>
        <taxon>Daucinae</taxon>
        <taxon>Daucus</taxon>
        <taxon>Daucus sect. Daucus</taxon>
    </lineage>
</organism>
<dbReference type="Gramene" id="KZN04473">
    <property type="protein sequence ID" value="KZN04473"/>
    <property type="gene ID" value="DCAR_005310"/>
</dbReference>
<accession>A0A162AQQ6</accession>
<dbReference type="CDD" id="cd00170">
    <property type="entry name" value="SEC14"/>
    <property type="match status" value="1"/>
</dbReference>
<protein>
    <submittedName>
        <fullName evidence="1">Uncharacterized protein</fullName>
    </submittedName>
</protein>
<dbReference type="SUPFAM" id="SSF52087">
    <property type="entry name" value="CRAL/TRIO domain"/>
    <property type="match status" value="1"/>
</dbReference>
<evidence type="ECO:0000313" key="2">
    <source>
        <dbReference type="Proteomes" id="UP000077755"/>
    </source>
</evidence>
<dbReference type="AlphaFoldDB" id="A0A162AQQ6"/>
<proteinExistence type="predicted"/>
<dbReference type="InterPro" id="IPR036865">
    <property type="entry name" value="CRAL-TRIO_dom_sf"/>
</dbReference>
<gene>
    <name evidence="1" type="ORF">DCAR_0205963</name>
</gene>
<dbReference type="OrthoDB" id="1434354at2759"/>
<dbReference type="PANTHER" id="PTHR47041:SF2">
    <property type="entry name" value="SEC14 CYTOSOLIC FACTOR FAMILY PROTEIN _ PHOSPHOGLYCERIDE TRANSFER FAMILY PROTEIN"/>
    <property type="match status" value="1"/>
</dbReference>
<name>A0A162AQQ6_DAUCS</name>